<evidence type="ECO:0000256" key="1">
    <source>
        <dbReference type="SAM" id="MobiDB-lite"/>
    </source>
</evidence>
<feature type="region of interest" description="Disordered" evidence="1">
    <location>
        <begin position="1"/>
        <end position="39"/>
    </location>
</feature>
<evidence type="ECO:0000313" key="4">
    <source>
        <dbReference type="Proteomes" id="UP001521222"/>
    </source>
</evidence>
<dbReference type="InterPro" id="IPR000210">
    <property type="entry name" value="BTB/POZ_dom"/>
</dbReference>
<evidence type="ECO:0000259" key="2">
    <source>
        <dbReference type="PROSITE" id="PS50097"/>
    </source>
</evidence>
<dbReference type="Gene3D" id="3.30.710.10">
    <property type="entry name" value="Potassium Channel Kv1.1, Chain A"/>
    <property type="match status" value="1"/>
</dbReference>
<name>A0ABR3QV85_9PLEO</name>
<feature type="domain" description="BTB" evidence="2">
    <location>
        <begin position="58"/>
        <end position="125"/>
    </location>
</feature>
<comment type="caution">
    <text evidence="3">The sequence shown here is derived from an EMBL/GenBank/DDBJ whole genome shotgun (WGS) entry which is preliminary data.</text>
</comment>
<dbReference type="EMBL" id="JAKIXB020000030">
    <property type="protein sequence ID" value="KAL1596074.1"/>
    <property type="molecule type" value="Genomic_DNA"/>
</dbReference>
<accession>A0ABR3QV85</accession>
<dbReference type="Proteomes" id="UP001521222">
    <property type="component" value="Unassembled WGS sequence"/>
</dbReference>
<protein>
    <recommendedName>
        <fullName evidence="2">BTB domain-containing protein</fullName>
    </recommendedName>
</protein>
<dbReference type="PROSITE" id="PS50097">
    <property type="entry name" value="BTB"/>
    <property type="match status" value="1"/>
</dbReference>
<feature type="compositionally biased region" description="Polar residues" evidence="1">
    <location>
        <begin position="278"/>
        <end position="291"/>
    </location>
</feature>
<sequence>MANTIKSPSSFPSAPVARSKSPTPSPLLESPPFQVQQRNQRETRVAKDQSLDITGSFLEVIVGQEDAETFYIHERLFTSHSEFFKRATKEEWSPAKGVVLLKDDDAATFRLYTGLTYTGFLATKGLLLEWRRLIQVYVMAERLVDVWAKNRIVDAMHSFIVELMPKGSRMMAAGNIDKRICHASLHDLYDGTPTGSPARRLVVDFFADNGTEGWLRSAHGALPADFLLEVTIRLVQRRLLTVFGNMLDQTPSDYYEKTENIKEPATQIEKSAAKPQVHINSPENTANTPEARNTMPFVTISTQI</sequence>
<proteinExistence type="predicted"/>
<feature type="compositionally biased region" description="Polar residues" evidence="1">
    <location>
        <begin position="1"/>
        <end position="12"/>
    </location>
</feature>
<reference evidence="3 4" key="1">
    <citation type="submission" date="2024-02" db="EMBL/GenBank/DDBJ databases">
        <title>De novo assembly and annotation of 12 fungi associated with fruit tree decline syndrome in Ontario, Canada.</title>
        <authorList>
            <person name="Sulman M."/>
            <person name="Ellouze W."/>
            <person name="Ilyukhin E."/>
        </authorList>
    </citation>
    <scope>NUCLEOTIDE SEQUENCE [LARGE SCALE GENOMIC DNA]</scope>
    <source>
        <strain evidence="3 4">M97-236</strain>
    </source>
</reference>
<keyword evidence="4" id="KW-1185">Reference proteome</keyword>
<dbReference type="PANTHER" id="PTHR47843">
    <property type="entry name" value="BTB DOMAIN-CONTAINING PROTEIN-RELATED"/>
    <property type="match status" value="1"/>
</dbReference>
<dbReference type="InterPro" id="IPR011333">
    <property type="entry name" value="SKP1/BTB/POZ_sf"/>
</dbReference>
<feature type="compositionally biased region" description="Low complexity" evidence="1">
    <location>
        <begin position="19"/>
        <end position="32"/>
    </location>
</feature>
<gene>
    <name evidence="3" type="ORF">SLS59_008063</name>
</gene>
<organism evidence="3 4">
    <name type="scientific">Nothophoma quercina</name>
    <dbReference type="NCBI Taxonomy" id="749835"/>
    <lineage>
        <taxon>Eukaryota</taxon>
        <taxon>Fungi</taxon>
        <taxon>Dikarya</taxon>
        <taxon>Ascomycota</taxon>
        <taxon>Pezizomycotina</taxon>
        <taxon>Dothideomycetes</taxon>
        <taxon>Pleosporomycetidae</taxon>
        <taxon>Pleosporales</taxon>
        <taxon>Pleosporineae</taxon>
        <taxon>Didymellaceae</taxon>
        <taxon>Nothophoma</taxon>
    </lineage>
</organism>
<evidence type="ECO:0000313" key="3">
    <source>
        <dbReference type="EMBL" id="KAL1596074.1"/>
    </source>
</evidence>
<feature type="region of interest" description="Disordered" evidence="1">
    <location>
        <begin position="271"/>
        <end position="295"/>
    </location>
</feature>
<dbReference type="PANTHER" id="PTHR47843:SF2">
    <property type="entry name" value="BTB DOMAIN-CONTAINING PROTEIN"/>
    <property type="match status" value="1"/>
</dbReference>